<dbReference type="PROSITE" id="PS50110">
    <property type="entry name" value="RESPONSE_REGULATORY"/>
    <property type="match status" value="1"/>
</dbReference>
<dbReference type="EMBL" id="DOGS01000228">
    <property type="protein sequence ID" value="HBQ49472.1"/>
    <property type="molecule type" value="Genomic_DNA"/>
</dbReference>
<comment type="caution">
    <text evidence="3">The sequence shown here is derived from an EMBL/GenBank/DDBJ whole genome shotgun (WGS) entry which is preliminary data.</text>
</comment>
<dbReference type="GO" id="GO:0003677">
    <property type="term" value="F:DNA binding"/>
    <property type="evidence" value="ECO:0007669"/>
    <property type="project" value="UniProtKB-KW"/>
</dbReference>
<dbReference type="GO" id="GO:0000160">
    <property type="term" value="P:phosphorelay signal transduction system"/>
    <property type="evidence" value="ECO:0007669"/>
    <property type="project" value="InterPro"/>
</dbReference>
<organism evidence="3 4">
    <name type="scientific">Hyphomonas atlantica</name>
    <dbReference type="NCBI Taxonomy" id="1280948"/>
    <lineage>
        <taxon>Bacteria</taxon>
        <taxon>Pseudomonadati</taxon>
        <taxon>Pseudomonadota</taxon>
        <taxon>Alphaproteobacteria</taxon>
        <taxon>Hyphomonadales</taxon>
        <taxon>Hyphomonadaceae</taxon>
        <taxon>Hyphomonas</taxon>
    </lineage>
</organism>
<gene>
    <name evidence="3" type="ORF">DD728_11440</name>
</gene>
<feature type="non-terminal residue" evidence="3">
    <location>
        <position position="47"/>
    </location>
</feature>
<accession>A0A356W956</accession>
<evidence type="ECO:0000256" key="1">
    <source>
        <dbReference type="PROSITE-ProRule" id="PRU00169"/>
    </source>
</evidence>
<dbReference type="AlphaFoldDB" id="A0A356W956"/>
<evidence type="ECO:0000259" key="2">
    <source>
        <dbReference type="PROSITE" id="PS50110"/>
    </source>
</evidence>
<evidence type="ECO:0000313" key="4">
    <source>
        <dbReference type="Proteomes" id="UP000263957"/>
    </source>
</evidence>
<name>A0A356W956_9PROT</name>
<dbReference type="InterPro" id="IPR001789">
    <property type="entry name" value="Sig_transdc_resp-reg_receiver"/>
</dbReference>
<proteinExistence type="predicted"/>
<dbReference type="Proteomes" id="UP000263957">
    <property type="component" value="Unassembled WGS sequence"/>
</dbReference>
<dbReference type="SUPFAM" id="SSF52172">
    <property type="entry name" value="CheY-like"/>
    <property type="match status" value="1"/>
</dbReference>
<feature type="domain" description="Response regulatory" evidence="2">
    <location>
        <begin position="3"/>
        <end position="47"/>
    </location>
</feature>
<reference evidence="3 4" key="1">
    <citation type="journal article" date="2018" name="Nat. Biotechnol.">
        <title>A standardized bacterial taxonomy based on genome phylogeny substantially revises the tree of life.</title>
        <authorList>
            <person name="Parks D.H."/>
            <person name="Chuvochina M."/>
            <person name="Waite D.W."/>
            <person name="Rinke C."/>
            <person name="Skarshewski A."/>
            <person name="Chaumeil P.A."/>
            <person name="Hugenholtz P."/>
        </authorList>
    </citation>
    <scope>NUCLEOTIDE SEQUENCE [LARGE SCALE GENOMIC DNA]</scope>
    <source>
        <strain evidence="3">UBA10378</strain>
    </source>
</reference>
<comment type="caution">
    <text evidence="1">Lacks conserved residue(s) required for the propagation of feature annotation.</text>
</comment>
<protein>
    <submittedName>
        <fullName evidence="3">DNA-binding response regulator</fullName>
    </submittedName>
</protein>
<dbReference type="InterPro" id="IPR011006">
    <property type="entry name" value="CheY-like_superfamily"/>
</dbReference>
<keyword evidence="3" id="KW-0238">DNA-binding</keyword>
<evidence type="ECO:0000313" key="3">
    <source>
        <dbReference type="EMBL" id="HBQ49472.1"/>
    </source>
</evidence>
<sequence>MTTLALVDDDENIVASLKIFFEAEGYNVRTYHDGEAALPALTETPPD</sequence>
<dbReference type="Gene3D" id="3.40.50.2300">
    <property type="match status" value="1"/>
</dbReference>